<dbReference type="InterPro" id="IPR011095">
    <property type="entry name" value="Dala_Dala_lig_C"/>
</dbReference>
<dbReference type="EMBL" id="UINC01022247">
    <property type="protein sequence ID" value="SVA91479.1"/>
    <property type="molecule type" value="Genomic_DNA"/>
</dbReference>
<evidence type="ECO:0000313" key="4">
    <source>
        <dbReference type="EMBL" id="SVA91479.1"/>
    </source>
</evidence>
<feature type="domain" description="ATP-grasp" evidence="3">
    <location>
        <begin position="13"/>
        <end position="179"/>
    </location>
</feature>
<name>A0A381ZQK7_9ZZZZ</name>
<dbReference type="GO" id="GO:0005524">
    <property type="term" value="F:ATP binding"/>
    <property type="evidence" value="ECO:0007669"/>
    <property type="project" value="InterPro"/>
</dbReference>
<gene>
    <name evidence="4" type="ORF">METZ01_LOCUS144333</name>
</gene>
<evidence type="ECO:0000256" key="2">
    <source>
        <dbReference type="ARBA" id="ARBA00022598"/>
    </source>
</evidence>
<dbReference type="PANTHER" id="PTHR23132:SF23">
    <property type="entry name" value="D-ALANINE--D-ALANINE LIGASE B"/>
    <property type="match status" value="1"/>
</dbReference>
<reference evidence="4" key="1">
    <citation type="submission" date="2018-05" db="EMBL/GenBank/DDBJ databases">
        <authorList>
            <person name="Lanie J.A."/>
            <person name="Ng W.-L."/>
            <person name="Kazmierczak K.M."/>
            <person name="Andrzejewski T.M."/>
            <person name="Davidsen T.M."/>
            <person name="Wayne K.J."/>
            <person name="Tettelin H."/>
            <person name="Glass J.I."/>
            <person name="Rusch D."/>
            <person name="Podicherti R."/>
            <person name="Tsui H.-C.T."/>
            <person name="Winkler M.E."/>
        </authorList>
    </citation>
    <scope>NUCLEOTIDE SEQUENCE</scope>
</reference>
<comment type="similarity">
    <text evidence="1">Belongs to the D-alanine--D-alanine ligase family.</text>
</comment>
<evidence type="ECO:0000259" key="3">
    <source>
        <dbReference type="PROSITE" id="PS50975"/>
    </source>
</evidence>
<dbReference type="GO" id="GO:0008716">
    <property type="term" value="F:D-alanine-D-alanine ligase activity"/>
    <property type="evidence" value="ECO:0007669"/>
    <property type="project" value="InterPro"/>
</dbReference>
<keyword evidence="2" id="KW-0436">Ligase</keyword>
<dbReference type="InterPro" id="IPR011761">
    <property type="entry name" value="ATP-grasp"/>
</dbReference>
<proteinExistence type="inferred from homology"/>
<dbReference type="PROSITE" id="PS50975">
    <property type="entry name" value="ATP_GRASP"/>
    <property type="match status" value="1"/>
</dbReference>
<accession>A0A381ZQK7</accession>
<dbReference type="PANTHER" id="PTHR23132">
    <property type="entry name" value="D-ALANINE--D-ALANINE LIGASE"/>
    <property type="match status" value="1"/>
</dbReference>
<sequence length="180" mass="21075">MASFIAMNKEISKKIYIKNKILTPKYFKFKFKNNKIDKNTIIKTQKKIKFPVVIKPINEGSSVNVYICDKKNFTQNLKKLISYKEILIEKFIPGREIQVAILGKKKLGAIELKPKRKFYDYEAKYNEKAKTKHIIPIAMSKKNLQKVMNIAFKAHKLIGCRGVTRSDFKFFKGKFFLLET</sequence>
<dbReference type="Gene3D" id="3.30.470.20">
    <property type="entry name" value="ATP-grasp fold, B domain"/>
    <property type="match status" value="1"/>
</dbReference>
<dbReference type="Pfam" id="PF07478">
    <property type="entry name" value="Dala_Dala_lig_C"/>
    <property type="match status" value="1"/>
</dbReference>
<dbReference type="InterPro" id="IPR013815">
    <property type="entry name" value="ATP_grasp_subdomain_1"/>
</dbReference>
<dbReference type="SUPFAM" id="SSF56059">
    <property type="entry name" value="Glutathione synthetase ATP-binding domain-like"/>
    <property type="match status" value="1"/>
</dbReference>
<feature type="non-terminal residue" evidence="4">
    <location>
        <position position="180"/>
    </location>
</feature>
<dbReference type="Gene3D" id="3.30.1490.20">
    <property type="entry name" value="ATP-grasp fold, A domain"/>
    <property type="match status" value="1"/>
</dbReference>
<evidence type="ECO:0000256" key="1">
    <source>
        <dbReference type="ARBA" id="ARBA00010871"/>
    </source>
</evidence>
<protein>
    <recommendedName>
        <fullName evidence="3">ATP-grasp domain-containing protein</fullName>
    </recommendedName>
</protein>
<dbReference type="AlphaFoldDB" id="A0A381ZQK7"/>
<dbReference type="GO" id="GO:0046872">
    <property type="term" value="F:metal ion binding"/>
    <property type="evidence" value="ECO:0007669"/>
    <property type="project" value="InterPro"/>
</dbReference>
<organism evidence="4">
    <name type="scientific">marine metagenome</name>
    <dbReference type="NCBI Taxonomy" id="408172"/>
    <lineage>
        <taxon>unclassified sequences</taxon>
        <taxon>metagenomes</taxon>
        <taxon>ecological metagenomes</taxon>
    </lineage>
</organism>